<feature type="region of interest" description="Disordered" evidence="1">
    <location>
        <begin position="63"/>
        <end position="114"/>
    </location>
</feature>
<dbReference type="EMBL" id="LSYV01000096">
    <property type="protein sequence ID" value="KXZ43292.1"/>
    <property type="molecule type" value="Genomic_DNA"/>
</dbReference>
<sequence length="179" mass="18711">MADIPTVSQSERMFWFGFGLSERLASACAADHAGQDFASYSALVQFALGQEAHALAARQNRTALRSSSVARQADRDEPAPPAKKAKADRDEPAPPAKKAKVARPAAAQAAAASAAPRDAKSKYLSRMKCYGCGEFGHKHEHFPAPKRPYPGKGKGHGKAAAAAAAAAAADAELDLEALD</sequence>
<proteinExistence type="predicted"/>
<protein>
    <submittedName>
        <fullName evidence="2">Uncharacterized protein</fullName>
    </submittedName>
</protein>
<gene>
    <name evidence="2" type="ORF">GPECTOR_95g681</name>
</gene>
<evidence type="ECO:0000313" key="3">
    <source>
        <dbReference type="Proteomes" id="UP000075714"/>
    </source>
</evidence>
<feature type="compositionally biased region" description="Low complexity" evidence="1">
    <location>
        <begin position="102"/>
        <end position="114"/>
    </location>
</feature>
<accession>A0A150G0B7</accession>
<comment type="caution">
    <text evidence="2">The sequence shown here is derived from an EMBL/GenBank/DDBJ whole genome shotgun (WGS) entry which is preliminary data.</text>
</comment>
<keyword evidence="3" id="KW-1185">Reference proteome</keyword>
<dbReference type="Proteomes" id="UP000075714">
    <property type="component" value="Unassembled WGS sequence"/>
</dbReference>
<organism evidence="2 3">
    <name type="scientific">Gonium pectorale</name>
    <name type="common">Green alga</name>
    <dbReference type="NCBI Taxonomy" id="33097"/>
    <lineage>
        <taxon>Eukaryota</taxon>
        <taxon>Viridiplantae</taxon>
        <taxon>Chlorophyta</taxon>
        <taxon>core chlorophytes</taxon>
        <taxon>Chlorophyceae</taxon>
        <taxon>CS clade</taxon>
        <taxon>Chlamydomonadales</taxon>
        <taxon>Volvocaceae</taxon>
        <taxon>Gonium</taxon>
    </lineage>
</organism>
<reference evidence="3" key="1">
    <citation type="journal article" date="2016" name="Nat. Commun.">
        <title>The Gonium pectorale genome demonstrates co-option of cell cycle regulation during the evolution of multicellularity.</title>
        <authorList>
            <person name="Hanschen E.R."/>
            <person name="Marriage T.N."/>
            <person name="Ferris P.J."/>
            <person name="Hamaji T."/>
            <person name="Toyoda A."/>
            <person name="Fujiyama A."/>
            <person name="Neme R."/>
            <person name="Noguchi H."/>
            <person name="Minakuchi Y."/>
            <person name="Suzuki M."/>
            <person name="Kawai-Toyooka H."/>
            <person name="Smith D.R."/>
            <person name="Sparks H."/>
            <person name="Anderson J."/>
            <person name="Bakaric R."/>
            <person name="Luria V."/>
            <person name="Karger A."/>
            <person name="Kirschner M.W."/>
            <person name="Durand P.M."/>
            <person name="Michod R.E."/>
            <person name="Nozaki H."/>
            <person name="Olson B.J."/>
        </authorList>
    </citation>
    <scope>NUCLEOTIDE SEQUENCE [LARGE SCALE GENOMIC DNA]</scope>
    <source>
        <strain evidence="3">NIES-2863</strain>
    </source>
</reference>
<feature type="region of interest" description="Disordered" evidence="1">
    <location>
        <begin position="136"/>
        <end position="166"/>
    </location>
</feature>
<name>A0A150G0B7_GONPE</name>
<evidence type="ECO:0000256" key="1">
    <source>
        <dbReference type="SAM" id="MobiDB-lite"/>
    </source>
</evidence>
<evidence type="ECO:0000313" key="2">
    <source>
        <dbReference type="EMBL" id="KXZ43292.1"/>
    </source>
</evidence>
<dbReference type="AlphaFoldDB" id="A0A150G0B7"/>